<evidence type="ECO:0000256" key="1">
    <source>
        <dbReference type="ARBA" id="ARBA00022574"/>
    </source>
</evidence>
<evidence type="ECO:0000313" key="4">
    <source>
        <dbReference type="Proteomes" id="UP001177140"/>
    </source>
</evidence>
<dbReference type="EMBL" id="JAJJMA010145893">
    <property type="protein sequence ID" value="MCL7034485.1"/>
    <property type="molecule type" value="Genomic_DNA"/>
</dbReference>
<dbReference type="AlphaFoldDB" id="A0AA41SG63"/>
<organism evidence="3 4">
    <name type="scientific">Papaver nudicaule</name>
    <name type="common">Iceland poppy</name>
    <dbReference type="NCBI Taxonomy" id="74823"/>
    <lineage>
        <taxon>Eukaryota</taxon>
        <taxon>Viridiplantae</taxon>
        <taxon>Streptophyta</taxon>
        <taxon>Embryophyta</taxon>
        <taxon>Tracheophyta</taxon>
        <taxon>Spermatophyta</taxon>
        <taxon>Magnoliopsida</taxon>
        <taxon>Ranunculales</taxon>
        <taxon>Papaveraceae</taxon>
        <taxon>Papaveroideae</taxon>
        <taxon>Papaver</taxon>
    </lineage>
</organism>
<name>A0AA41SG63_PAPNU</name>
<dbReference type="Pfam" id="PF00400">
    <property type="entry name" value="WD40"/>
    <property type="match status" value="1"/>
</dbReference>
<accession>A0AA41SG63</accession>
<dbReference type="InterPro" id="IPR036322">
    <property type="entry name" value="WD40_repeat_dom_sf"/>
</dbReference>
<reference evidence="3" key="1">
    <citation type="submission" date="2022-03" db="EMBL/GenBank/DDBJ databases">
        <title>A functionally conserved STORR gene fusion in Papaver species that diverged 16.8 million years ago.</title>
        <authorList>
            <person name="Catania T."/>
        </authorList>
    </citation>
    <scope>NUCLEOTIDE SEQUENCE</scope>
    <source>
        <strain evidence="3">S-191538</strain>
    </source>
</reference>
<dbReference type="Proteomes" id="UP001177140">
    <property type="component" value="Unassembled WGS sequence"/>
</dbReference>
<dbReference type="InterPro" id="IPR001680">
    <property type="entry name" value="WD40_rpt"/>
</dbReference>
<keyword evidence="1" id="KW-0853">WD repeat</keyword>
<protein>
    <submittedName>
        <fullName evidence="3">Uncharacterized protein</fullName>
    </submittedName>
</protein>
<proteinExistence type="predicted"/>
<keyword evidence="2" id="KW-0677">Repeat</keyword>
<evidence type="ECO:0000256" key="2">
    <source>
        <dbReference type="ARBA" id="ARBA00022737"/>
    </source>
</evidence>
<keyword evidence="4" id="KW-1185">Reference proteome</keyword>
<sequence>MEGKRLKIEIRDAISKIRFAPKSNNLLISSWDSNLRLYDVDTSKLRSETPLEVGLLGCCFQDESIAFSIDTDCCLRRKHHYVTIKGQMIWLRSCLGHLMYKTYAVTRHDLNSGIHEAVGNHDDLANCVEYSEELVSQAITGGLNKRITSWDMRMEKPMVYSGLVGGEIESISLRGYNLAVGIGTSVNLHDLRDLRKPPEIQSSMEYPVSCVDLFPNFKGYAVGSVDGHVAVKCLDSNANEMSCMFRCPPKSRDGKRHLVAVNDIAFDPSHYGTFVTGDNEGYALMWDAQSRKRLFQFVKYPNSVASLSCNNNGPFLAVASSYTYQESNEKLPPQIFIHEMDEKVMDMGSMPRGTEAAVKGCY</sequence>
<evidence type="ECO:0000313" key="3">
    <source>
        <dbReference type="EMBL" id="MCL7034485.1"/>
    </source>
</evidence>
<dbReference type="SUPFAM" id="SSF50978">
    <property type="entry name" value="WD40 repeat-like"/>
    <property type="match status" value="1"/>
</dbReference>
<comment type="caution">
    <text evidence="3">The sequence shown here is derived from an EMBL/GenBank/DDBJ whole genome shotgun (WGS) entry which is preliminary data.</text>
</comment>
<dbReference type="Gene3D" id="2.130.10.10">
    <property type="entry name" value="YVTN repeat-like/Quinoprotein amine dehydrogenase"/>
    <property type="match status" value="1"/>
</dbReference>
<dbReference type="InterPro" id="IPR015943">
    <property type="entry name" value="WD40/YVTN_repeat-like_dom_sf"/>
</dbReference>
<dbReference type="SMART" id="SM00320">
    <property type="entry name" value="WD40"/>
    <property type="match status" value="4"/>
</dbReference>
<dbReference type="PANTHER" id="PTHR10971">
    <property type="entry name" value="MRNA EXPORT FACTOR AND BUB3"/>
    <property type="match status" value="1"/>
</dbReference>
<gene>
    <name evidence="3" type="ORF">MKW94_024882</name>
</gene>